<dbReference type="AlphaFoldDB" id="A0A8T0UNS8"/>
<dbReference type="Proteomes" id="UP000823388">
    <property type="component" value="Chromosome 3N"/>
</dbReference>
<evidence type="ECO:0000313" key="1">
    <source>
        <dbReference type="EMBL" id="KAG2622029.1"/>
    </source>
</evidence>
<protein>
    <submittedName>
        <fullName evidence="1">Uncharacterized protein</fullName>
    </submittedName>
</protein>
<sequence>MTKMLRFPNLTHIRPSVSFAFTHGIKGTREVQSRASMSRL</sequence>
<gene>
    <name evidence="1" type="ORF">PVAP13_3NG293488</name>
</gene>
<reference evidence="1" key="1">
    <citation type="submission" date="2020-05" db="EMBL/GenBank/DDBJ databases">
        <title>WGS assembly of Panicum virgatum.</title>
        <authorList>
            <person name="Lovell J.T."/>
            <person name="Jenkins J."/>
            <person name="Shu S."/>
            <person name="Juenger T.E."/>
            <person name="Schmutz J."/>
        </authorList>
    </citation>
    <scope>NUCLEOTIDE SEQUENCE</scope>
    <source>
        <strain evidence="1">AP13</strain>
    </source>
</reference>
<organism evidence="1 2">
    <name type="scientific">Panicum virgatum</name>
    <name type="common">Blackwell switchgrass</name>
    <dbReference type="NCBI Taxonomy" id="38727"/>
    <lineage>
        <taxon>Eukaryota</taxon>
        <taxon>Viridiplantae</taxon>
        <taxon>Streptophyta</taxon>
        <taxon>Embryophyta</taxon>
        <taxon>Tracheophyta</taxon>
        <taxon>Spermatophyta</taxon>
        <taxon>Magnoliopsida</taxon>
        <taxon>Liliopsida</taxon>
        <taxon>Poales</taxon>
        <taxon>Poaceae</taxon>
        <taxon>PACMAD clade</taxon>
        <taxon>Panicoideae</taxon>
        <taxon>Panicodae</taxon>
        <taxon>Paniceae</taxon>
        <taxon>Panicinae</taxon>
        <taxon>Panicum</taxon>
        <taxon>Panicum sect. Hiantes</taxon>
    </lineage>
</organism>
<name>A0A8T0UNS8_PANVG</name>
<proteinExistence type="predicted"/>
<keyword evidence="2" id="KW-1185">Reference proteome</keyword>
<dbReference type="EMBL" id="CM029042">
    <property type="protein sequence ID" value="KAG2622029.1"/>
    <property type="molecule type" value="Genomic_DNA"/>
</dbReference>
<comment type="caution">
    <text evidence="1">The sequence shown here is derived from an EMBL/GenBank/DDBJ whole genome shotgun (WGS) entry which is preliminary data.</text>
</comment>
<accession>A0A8T0UNS8</accession>
<evidence type="ECO:0000313" key="2">
    <source>
        <dbReference type="Proteomes" id="UP000823388"/>
    </source>
</evidence>